<evidence type="ECO:0000256" key="1">
    <source>
        <dbReference type="SAM" id="MobiDB-lite"/>
    </source>
</evidence>
<feature type="region of interest" description="Disordered" evidence="1">
    <location>
        <begin position="70"/>
        <end position="111"/>
    </location>
</feature>
<proteinExistence type="predicted"/>
<dbReference type="AlphaFoldDB" id="A0A9W7TG40"/>
<dbReference type="InterPro" id="IPR058641">
    <property type="entry name" value="GVIN1_dom"/>
</dbReference>
<accession>A0A9W7TG40</accession>
<comment type="caution">
    <text evidence="3">The sequence shown here is derived from an EMBL/GenBank/DDBJ whole genome shotgun (WGS) entry which is preliminary data.</text>
</comment>
<sequence length="955" mass="116304">MEEEFRGIEERYQRKINEKEECEKKIREEMKKEREDWEKQRQEEKREREVDDENKRKKEQKIWDECNQRLEQERQRHEEERERTKMIMEEKTQSNERERKIREEEFREREERYKREIKEKDEQERQMRDEMRREQDAFKSEIEELKKENKDLQIKYDTQTDKLMNTIENERLNHERERKRREEEYKIEVTREREEWEKHKQEEKQRREEDEKEKLSCVEQCERLKSEIEKIMREKEKTEEELEKFERIVQEERNMREVQQKNFEDELKRRTAELKEEYEREKEAIEKVCSQLHAAVKISAYRRLETKYSNSTWTLRSAMLGIETKLHNKIENEAIHEIKERDIQRELKEKYEEINKSMSEFFEKDTNADILIQWKTSFEIKTKELQENIVRETKRKLNEIIQQRDLKKKIDAQRTHHENTLLEKSKGLALKHKDKTNDEESLRREFNLFWEECVKKITTHSPAIRDIDILTDVKELLSENYKSALVDTWNDIRNIFTVKSYSDYVHFKKSGTIAAIIGIFGSILSHNDEAQIRILITDVAQQTDKMIKSYNISKMGYNISYIQQLTGHIDARKTQYEEGHVRYELRSEFFMDLVFSIFKRADNTFTDQHRMFREANDPNLYLEKKREEYYSVFQKYCQGATSAAIFGEIICQKLKEPIEQSKHILKRLAEEENFDKYINYIHDPREYFKDFIRDEVNQFIRHEFSVSVELKMNQNIELLQKQIMTAAHESTQHVQEKTGDVNLWLKFFTQKLSDVLIFSVKDFSGMKRDDVDDFKLLEDVIREELPPVMSDISREFTTDSFDEKLDVNYRSDEILIDHFCQCCWVQCPFCNAICTNTIENHDGDHSFAVHRVNVLNGLYYTDDLGACTTLVASEKYFHTSGQWFLYKQYRRAGGVLAKWSITPDPSELPYWKWFVCRFQKDLEKHYNITFQKNRKIPYEWIQYTKWEAIESLDKY</sequence>
<feature type="domain" description="Interferon-induced very large GTPase 1" evidence="2">
    <location>
        <begin position="298"/>
        <end position="405"/>
    </location>
</feature>
<feature type="region of interest" description="Disordered" evidence="1">
    <location>
        <begin position="30"/>
        <end position="58"/>
    </location>
</feature>
<dbReference type="Proteomes" id="UP001059041">
    <property type="component" value="Linkage Group LG18"/>
</dbReference>
<protein>
    <submittedName>
        <fullName evidence="3">Interferon-induced very large GTPase 1-like</fullName>
    </submittedName>
</protein>
<evidence type="ECO:0000313" key="3">
    <source>
        <dbReference type="EMBL" id="KAI7796677.1"/>
    </source>
</evidence>
<organism evidence="3 4">
    <name type="scientific">Triplophysa rosa</name>
    <name type="common">Cave loach</name>
    <dbReference type="NCBI Taxonomy" id="992332"/>
    <lineage>
        <taxon>Eukaryota</taxon>
        <taxon>Metazoa</taxon>
        <taxon>Chordata</taxon>
        <taxon>Craniata</taxon>
        <taxon>Vertebrata</taxon>
        <taxon>Euteleostomi</taxon>
        <taxon>Actinopterygii</taxon>
        <taxon>Neopterygii</taxon>
        <taxon>Teleostei</taxon>
        <taxon>Ostariophysi</taxon>
        <taxon>Cypriniformes</taxon>
        <taxon>Nemacheilidae</taxon>
        <taxon>Triplophysa</taxon>
    </lineage>
</organism>
<evidence type="ECO:0000313" key="4">
    <source>
        <dbReference type="Proteomes" id="UP001059041"/>
    </source>
</evidence>
<dbReference type="EMBL" id="JAFHDT010000018">
    <property type="protein sequence ID" value="KAI7796677.1"/>
    <property type="molecule type" value="Genomic_DNA"/>
</dbReference>
<dbReference type="PANTHER" id="PTHR22796">
    <property type="entry name" value="URG4-RELATED"/>
    <property type="match status" value="1"/>
</dbReference>
<evidence type="ECO:0000259" key="2">
    <source>
        <dbReference type="Pfam" id="PF25974"/>
    </source>
</evidence>
<gene>
    <name evidence="3" type="ORF">IRJ41_003938</name>
</gene>
<dbReference type="Pfam" id="PF25974">
    <property type="entry name" value="URGCP_9th"/>
    <property type="match status" value="1"/>
</dbReference>
<feature type="region of interest" description="Disordered" evidence="1">
    <location>
        <begin position="191"/>
        <end position="212"/>
    </location>
</feature>
<name>A0A9W7TG40_TRIRA</name>
<keyword evidence="4" id="KW-1185">Reference proteome</keyword>
<reference evidence="3" key="1">
    <citation type="submission" date="2021-02" db="EMBL/GenBank/DDBJ databases">
        <title>Comparative genomics reveals that relaxation of natural selection precedes convergent phenotypic evolution of cavefish.</title>
        <authorList>
            <person name="Peng Z."/>
        </authorList>
    </citation>
    <scope>NUCLEOTIDE SEQUENCE</scope>
    <source>
        <tissue evidence="3">Muscle</tissue>
    </source>
</reference>
<dbReference type="PANTHER" id="PTHR22796:SF6">
    <property type="entry name" value="INTERFERON-INDUCED VERY LARGE GTPASE 1-RELATED"/>
    <property type="match status" value="1"/>
</dbReference>